<accession>A0AB33KML7</accession>
<dbReference type="KEGG" id="stcm:SCMC78_26770"/>
<evidence type="ECO:0000313" key="1">
    <source>
        <dbReference type="EMBL" id="BFP52870.1"/>
    </source>
</evidence>
<protein>
    <recommendedName>
        <fullName evidence="2">Transposase</fullName>
    </recommendedName>
</protein>
<evidence type="ECO:0008006" key="2">
    <source>
        <dbReference type="Google" id="ProtNLM"/>
    </source>
</evidence>
<reference evidence="1" key="1">
    <citation type="submission" date="2024-07" db="EMBL/GenBank/DDBJ databases">
        <title>Complete genome sequences of cellulolytic bacteria, Kitasatospora sp. CMC57 and Streptomyces sp. CMC78, isolated from Japanese agricultural soil.</title>
        <authorList>
            <person name="Hashimoto T."/>
            <person name="Ito M."/>
            <person name="Iwamoto M."/>
            <person name="Fukahori D."/>
            <person name="Shoda T."/>
            <person name="Sakoda M."/>
            <person name="Morohoshi T."/>
            <person name="Mitsuboshi M."/>
            <person name="Nishizawa T."/>
        </authorList>
    </citation>
    <scope>NUCLEOTIDE SEQUENCE</scope>
    <source>
        <strain evidence="1">CMC78</strain>
    </source>
</reference>
<sequence length="63" mass="6645">MSRVAESRSGAIRWRHFAGRRVVLWCDPVRGAGAGVVQGASAVHSDLGGMLTGVVKAWHSLAC</sequence>
<organism evidence="1">
    <name type="scientific">Streptomyces sp. CMC78</name>
    <dbReference type="NCBI Taxonomy" id="3231512"/>
    <lineage>
        <taxon>Bacteria</taxon>
        <taxon>Bacillati</taxon>
        <taxon>Actinomycetota</taxon>
        <taxon>Actinomycetes</taxon>
        <taxon>Kitasatosporales</taxon>
        <taxon>Streptomycetaceae</taxon>
        <taxon>Streptomyces</taxon>
    </lineage>
</organism>
<gene>
    <name evidence="1" type="ORF">SCMC78_26770</name>
</gene>
<name>A0AB33KML7_9ACTN</name>
<dbReference type="AlphaFoldDB" id="A0AB33KML7"/>
<proteinExistence type="predicted"/>
<dbReference type="EMBL" id="AP035884">
    <property type="protein sequence ID" value="BFP52870.1"/>
    <property type="molecule type" value="Genomic_DNA"/>
</dbReference>